<dbReference type="Proteomes" id="UP000237025">
    <property type="component" value="Unassembled WGS sequence"/>
</dbReference>
<name>A0ABX4ZXG0_9ENTR</name>
<proteinExistence type="predicted"/>
<gene>
    <name evidence="3" type="ORF">C3712_18135</name>
</gene>
<protein>
    <submittedName>
        <fullName evidence="3">Uncharacterized protein</fullName>
    </submittedName>
</protein>
<evidence type="ECO:0000313" key="4">
    <source>
        <dbReference type="Proteomes" id="UP000237025"/>
    </source>
</evidence>
<reference evidence="3 4" key="1">
    <citation type="submission" date="2018-02" db="EMBL/GenBank/DDBJ databases">
        <title>Lelliotia aquatilis sp. nov., isolated from drinking water.</title>
        <authorList>
            <person name="Kaempfer P."/>
            <person name="Glaeser S."/>
            <person name="Exner M."/>
            <person name="Doijad S."/>
            <person name="Chakraborty T."/>
        </authorList>
    </citation>
    <scope>NUCLEOTIDE SEQUENCE [LARGE SCALE GENOMIC DNA]</scope>
    <source>
        <strain evidence="3 4">6331-17</strain>
    </source>
</reference>
<dbReference type="EMBL" id="PQVW01000017">
    <property type="protein sequence ID" value="POZ20535.1"/>
    <property type="molecule type" value="Genomic_DNA"/>
</dbReference>
<keyword evidence="1 2" id="KW-0732">Signal</keyword>
<keyword evidence="4" id="KW-1185">Reference proteome</keyword>
<dbReference type="Gene3D" id="2.60.40.1570">
    <property type="entry name" value="Dr adhesin"/>
    <property type="match status" value="1"/>
</dbReference>
<accession>A0ABX4ZXG0</accession>
<dbReference type="RefSeq" id="WP_103947254.1">
    <property type="nucleotide sequence ID" value="NZ_PQVR01000008.1"/>
</dbReference>
<evidence type="ECO:0000256" key="2">
    <source>
        <dbReference type="SAM" id="SignalP"/>
    </source>
</evidence>
<feature type="chain" id="PRO_5046522739" evidence="2">
    <location>
        <begin position="26"/>
        <end position="181"/>
    </location>
</feature>
<comment type="caution">
    <text evidence="3">The sequence shown here is derived from an EMBL/GenBank/DDBJ whole genome shotgun (WGS) entry which is preliminary data.</text>
</comment>
<feature type="signal peptide" evidence="2">
    <location>
        <begin position="1"/>
        <end position="25"/>
    </location>
</feature>
<sequence length="181" mass="18382">MNNKLKLTLGALPVLLSMAVTSAHAGSLGKAANDTLEFTLREPNVAEITVTPEAGLLSGAALDANKKLATAVASLGTSKGTATDLGVKWVVTADGGVIDLGEPGKYSLVSTSDKSKKLKVMLATDASGTKAVPKTSDPSYVGTDKAVEIQDMTLYVVVDGAGQTPVPGTYSGVLQAAAYTQ</sequence>
<evidence type="ECO:0000256" key="1">
    <source>
        <dbReference type="ARBA" id="ARBA00022729"/>
    </source>
</evidence>
<evidence type="ECO:0000313" key="3">
    <source>
        <dbReference type="EMBL" id="POZ20535.1"/>
    </source>
</evidence>
<dbReference type="InterPro" id="IPR037028">
    <property type="entry name" value="Dr_adhesin_sf"/>
</dbReference>
<organism evidence="3 4">
    <name type="scientific">Lelliottia aquatilis</name>
    <dbReference type="NCBI Taxonomy" id="2080838"/>
    <lineage>
        <taxon>Bacteria</taxon>
        <taxon>Pseudomonadati</taxon>
        <taxon>Pseudomonadota</taxon>
        <taxon>Gammaproteobacteria</taxon>
        <taxon>Enterobacterales</taxon>
        <taxon>Enterobacteriaceae</taxon>
        <taxon>Lelliottia</taxon>
    </lineage>
</organism>